<dbReference type="EMBL" id="CP017269">
    <property type="protein sequence ID" value="AOT71362.1"/>
    <property type="molecule type" value="Genomic_DNA"/>
</dbReference>
<keyword evidence="10" id="KW-1185">Reference proteome</keyword>
<evidence type="ECO:0000256" key="6">
    <source>
        <dbReference type="ARBA" id="ARBA00049157"/>
    </source>
</evidence>
<evidence type="ECO:0000256" key="3">
    <source>
        <dbReference type="ARBA" id="ARBA00022793"/>
    </source>
</evidence>
<keyword evidence="4 7" id="KW-0665">Pyrimidine biosynthesis</keyword>
<dbReference type="Proteomes" id="UP000095743">
    <property type="component" value="Chromosome"/>
</dbReference>
<reference evidence="9 10" key="1">
    <citation type="submission" date="2016-09" db="EMBL/GenBank/DDBJ databases">
        <title>Genomic analysis reveals versatility of anaerobic energy metabolism of Geosporobacter ferrireducens IRF9 of phylum Firmicutes.</title>
        <authorList>
            <person name="Kim S.-J."/>
        </authorList>
    </citation>
    <scope>NUCLEOTIDE SEQUENCE [LARGE SCALE GENOMIC DNA]</scope>
    <source>
        <strain evidence="9 10">IRF9</strain>
    </source>
</reference>
<dbReference type="SUPFAM" id="SSF51366">
    <property type="entry name" value="Ribulose-phoshate binding barrel"/>
    <property type="match status" value="1"/>
</dbReference>
<sequence length="314" mass="35332">MFIDRLVQQIKEKKSNVVVGLDPRLELIPRFLQERHFQQQGKTLKAVEEILWDFGKEIIDQVWEIVPAVKPQIAFYEQYGIEGMSAYRRICRYAEQKGLSVIGDIKRGDIGTTSKAYSNGHIGSTLVEGERIEAFAVDAVTVNPYLGDDCLKEFMEDIQEANKGMFVLVKTSNPSSIQLQDLETGGKKIYEVVAEMVAAWSHQALGKCGYSSVGAVVGATYPEQGERLRTLMPKTYFLVPGYGAQGAKAEDIVRCFNEDGLGAIINSSRDIIFAYTKKDQHWREDQYGEAARTAALRMRDDINSHLLQLGKCYW</sequence>
<dbReference type="CDD" id="cd04725">
    <property type="entry name" value="OMP_decarboxylase_like"/>
    <property type="match status" value="1"/>
</dbReference>
<accession>A0A1D8GKG9</accession>
<name>A0A1D8GKG9_9FIRM</name>
<dbReference type="InterPro" id="IPR011060">
    <property type="entry name" value="RibuloseP-bd_barrel"/>
</dbReference>
<dbReference type="GO" id="GO:0004590">
    <property type="term" value="F:orotidine-5'-phosphate decarboxylase activity"/>
    <property type="evidence" value="ECO:0007669"/>
    <property type="project" value="UniProtKB-UniRule"/>
</dbReference>
<dbReference type="InterPro" id="IPR001754">
    <property type="entry name" value="OMPdeCOase_dom"/>
</dbReference>
<dbReference type="PANTHER" id="PTHR43375">
    <property type="entry name" value="OROTIDINE 5'-PHOSPHATE DECARBOXYLASE"/>
    <property type="match status" value="1"/>
</dbReference>
<comment type="similarity">
    <text evidence="2 7">Belongs to the OMP decarboxylase family. Type 2 subfamily.</text>
</comment>
<dbReference type="AlphaFoldDB" id="A0A1D8GKG9"/>
<feature type="active site" description="Proton donor" evidence="7">
    <location>
        <position position="106"/>
    </location>
</feature>
<dbReference type="PANTHER" id="PTHR43375:SF1">
    <property type="entry name" value="OROTIDINE 5'-PHOSPHATE DECARBOXYLASE"/>
    <property type="match status" value="1"/>
</dbReference>
<dbReference type="HAMAP" id="MF_01215">
    <property type="entry name" value="OMPdecase_type2"/>
    <property type="match status" value="1"/>
</dbReference>
<evidence type="ECO:0000256" key="1">
    <source>
        <dbReference type="ARBA" id="ARBA00004861"/>
    </source>
</evidence>
<keyword evidence="5 7" id="KW-0456">Lyase</keyword>
<comment type="catalytic activity">
    <reaction evidence="6 7">
        <text>orotidine 5'-phosphate + H(+) = UMP + CO2</text>
        <dbReference type="Rhea" id="RHEA:11596"/>
        <dbReference type="ChEBI" id="CHEBI:15378"/>
        <dbReference type="ChEBI" id="CHEBI:16526"/>
        <dbReference type="ChEBI" id="CHEBI:57538"/>
        <dbReference type="ChEBI" id="CHEBI:57865"/>
        <dbReference type="EC" id="4.1.1.23"/>
    </reaction>
</comment>
<dbReference type="InterPro" id="IPR013785">
    <property type="entry name" value="Aldolase_TIM"/>
</dbReference>
<evidence type="ECO:0000256" key="5">
    <source>
        <dbReference type="ARBA" id="ARBA00023239"/>
    </source>
</evidence>
<evidence type="ECO:0000313" key="10">
    <source>
        <dbReference type="Proteomes" id="UP000095743"/>
    </source>
</evidence>
<evidence type="ECO:0000256" key="7">
    <source>
        <dbReference type="HAMAP-Rule" id="MF_01215"/>
    </source>
</evidence>
<dbReference type="Pfam" id="PF00215">
    <property type="entry name" value="OMPdecase"/>
    <property type="match status" value="1"/>
</dbReference>
<protein>
    <recommendedName>
        <fullName evidence="7">Orotidine 5'-phosphate decarboxylase</fullName>
        <ecNumber evidence="7">4.1.1.23</ecNumber>
    </recommendedName>
    <alternativeName>
        <fullName evidence="7">OMP decarboxylase</fullName>
        <shortName evidence="7">OMPDCase</shortName>
        <shortName evidence="7">OMPdecase</shortName>
    </alternativeName>
</protein>
<dbReference type="OrthoDB" id="9808470at2"/>
<dbReference type="InterPro" id="IPR011995">
    <property type="entry name" value="OMPdecase_type-2"/>
</dbReference>
<comment type="pathway">
    <text evidence="1 7">Pyrimidine metabolism; UMP biosynthesis via de novo pathway; UMP from orotate: step 2/2.</text>
</comment>
<dbReference type="RefSeq" id="WP_069979109.1">
    <property type="nucleotide sequence ID" value="NZ_CP017269.1"/>
</dbReference>
<dbReference type="NCBIfam" id="TIGR02127">
    <property type="entry name" value="pyrF_sub2"/>
    <property type="match status" value="1"/>
</dbReference>
<evidence type="ECO:0000256" key="4">
    <source>
        <dbReference type="ARBA" id="ARBA00022975"/>
    </source>
</evidence>
<feature type="domain" description="Orotidine 5'-phosphate decarboxylase" evidence="8">
    <location>
        <begin position="16"/>
        <end position="294"/>
    </location>
</feature>
<dbReference type="FunFam" id="3.20.20.70:FF:000246">
    <property type="entry name" value="Orotidine 5'-phosphate decarboxylase"/>
    <property type="match status" value="1"/>
</dbReference>
<dbReference type="UniPathway" id="UPA00070">
    <property type="reaction ID" value="UER00120"/>
</dbReference>
<keyword evidence="3 7" id="KW-0210">Decarboxylase</keyword>
<dbReference type="GO" id="GO:0044205">
    <property type="term" value="P:'de novo' UMP biosynthetic process"/>
    <property type="evidence" value="ECO:0007669"/>
    <property type="project" value="UniProtKB-UniRule"/>
</dbReference>
<evidence type="ECO:0000313" key="9">
    <source>
        <dbReference type="EMBL" id="AOT71362.1"/>
    </source>
</evidence>
<dbReference type="SMART" id="SM00934">
    <property type="entry name" value="OMPdecase"/>
    <property type="match status" value="1"/>
</dbReference>
<evidence type="ECO:0000259" key="8">
    <source>
        <dbReference type="SMART" id="SM00934"/>
    </source>
</evidence>
<dbReference type="KEGG" id="gfe:Gferi_18465"/>
<dbReference type="Gene3D" id="3.20.20.70">
    <property type="entry name" value="Aldolase class I"/>
    <property type="match status" value="1"/>
</dbReference>
<gene>
    <name evidence="7" type="primary">pyrF</name>
    <name evidence="9" type="ORF">Gferi_18465</name>
</gene>
<proteinExistence type="inferred from homology"/>
<evidence type="ECO:0000256" key="2">
    <source>
        <dbReference type="ARBA" id="ARBA00008847"/>
    </source>
</evidence>
<organism evidence="9 10">
    <name type="scientific">Geosporobacter ferrireducens</name>
    <dbReference type="NCBI Taxonomy" id="1424294"/>
    <lineage>
        <taxon>Bacteria</taxon>
        <taxon>Bacillati</taxon>
        <taxon>Bacillota</taxon>
        <taxon>Clostridia</taxon>
        <taxon>Peptostreptococcales</taxon>
        <taxon>Thermotaleaceae</taxon>
        <taxon>Geosporobacter</taxon>
    </lineage>
</organism>
<dbReference type="GO" id="GO:0006207">
    <property type="term" value="P:'de novo' pyrimidine nucleobase biosynthetic process"/>
    <property type="evidence" value="ECO:0007669"/>
    <property type="project" value="InterPro"/>
</dbReference>
<dbReference type="EC" id="4.1.1.23" evidence="7"/>
<dbReference type="STRING" id="1424294.Gferi_18465"/>